<feature type="non-terminal residue" evidence="2">
    <location>
        <position position="138"/>
    </location>
</feature>
<keyword evidence="3" id="KW-1185">Reference proteome</keyword>
<dbReference type="Proteomes" id="UP000266841">
    <property type="component" value="Unassembled WGS sequence"/>
</dbReference>
<name>K0SD35_THAOC</name>
<reference evidence="2 3" key="1">
    <citation type="journal article" date="2012" name="Genome Biol.">
        <title>Genome and low-iron response of an oceanic diatom adapted to chronic iron limitation.</title>
        <authorList>
            <person name="Lommer M."/>
            <person name="Specht M."/>
            <person name="Roy A.S."/>
            <person name="Kraemer L."/>
            <person name="Andreson R."/>
            <person name="Gutowska M.A."/>
            <person name="Wolf J."/>
            <person name="Bergner S.V."/>
            <person name="Schilhabel M.B."/>
            <person name="Klostermeier U.C."/>
            <person name="Beiko R.G."/>
            <person name="Rosenstiel P."/>
            <person name="Hippler M."/>
            <person name="Laroche J."/>
        </authorList>
    </citation>
    <scope>NUCLEOTIDE SEQUENCE [LARGE SCALE GENOMIC DNA]</scope>
    <source>
        <strain evidence="2 3">CCMP1005</strain>
    </source>
</reference>
<dbReference type="EMBL" id="AGNL01031084">
    <property type="protein sequence ID" value="EJK56567.1"/>
    <property type="molecule type" value="Genomic_DNA"/>
</dbReference>
<evidence type="ECO:0000313" key="2">
    <source>
        <dbReference type="EMBL" id="EJK56567.1"/>
    </source>
</evidence>
<dbReference type="AlphaFoldDB" id="K0SD35"/>
<sequence>MGKEIGSAPEPSDGSRGVPPPDVEQGRAGPACRRSLRTASPPRQPPPLLLGRPRGRLGPLLHRRPGLLDDGAHEAILRGPPGKCKDSARCQRAGFQLAFAPPSKDAPQLLWSRRCKLIEREMPPISDALCRHRTAPGF</sequence>
<accession>K0SD35</accession>
<feature type="compositionally biased region" description="Low complexity" evidence="1">
    <location>
        <begin position="49"/>
        <end position="60"/>
    </location>
</feature>
<proteinExistence type="predicted"/>
<protein>
    <submittedName>
        <fullName evidence="2">Uncharacterized protein</fullName>
    </submittedName>
</protein>
<feature type="region of interest" description="Disordered" evidence="1">
    <location>
        <begin position="1"/>
        <end position="67"/>
    </location>
</feature>
<evidence type="ECO:0000313" key="3">
    <source>
        <dbReference type="Proteomes" id="UP000266841"/>
    </source>
</evidence>
<evidence type="ECO:0000256" key="1">
    <source>
        <dbReference type="SAM" id="MobiDB-lite"/>
    </source>
</evidence>
<comment type="caution">
    <text evidence="2">The sequence shown here is derived from an EMBL/GenBank/DDBJ whole genome shotgun (WGS) entry which is preliminary data.</text>
</comment>
<organism evidence="2 3">
    <name type="scientific">Thalassiosira oceanica</name>
    <name type="common">Marine diatom</name>
    <dbReference type="NCBI Taxonomy" id="159749"/>
    <lineage>
        <taxon>Eukaryota</taxon>
        <taxon>Sar</taxon>
        <taxon>Stramenopiles</taxon>
        <taxon>Ochrophyta</taxon>
        <taxon>Bacillariophyta</taxon>
        <taxon>Coscinodiscophyceae</taxon>
        <taxon>Thalassiosirophycidae</taxon>
        <taxon>Thalassiosirales</taxon>
        <taxon>Thalassiosiraceae</taxon>
        <taxon>Thalassiosira</taxon>
    </lineage>
</organism>
<gene>
    <name evidence="2" type="ORF">THAOC_23522</name>
</gene>